<proteinExistence type="predicted"/>
<feature type="compositionally biased region" description="Polar residues" evidence="1">
    <location>
        <begin position="1"/>
        <end position="10"/>
    </location>
</feature>
<feature type="compositionally biased region" description="Low complexity" evidence="1">
    <location>
        <begin position="15"/>
        <end position="31"/>
    </location>
</feature>
<dbReference type="EMBL" id="CP091139">
    <property type="protein sequence ID" value="UUT34882.1"/>
    <property type="molecule type" value="Genomic_DNA"/>
</dbReference>
<evidence type="ECO:0000313" key="2">
    <source>
        <dbReference type="EMBL" id="UUT34882.1"/>
    </source>
</evidence>
<gene>
    <name evidence="2" type="ORF">L2X98_31215</name>
</gene>
<dbReference type="RefSeq" id="WP_259611414.1">
    <property type="nucleotide sequence ID" value="NZ_CP091139.2"/>
</dbReference>
<sequence>MTMTTRSNTPPGRRAAISATGTATTSDTMNASRTSSTVTGIRSASRDETDCPLTDDLPRFPVTNPPSHDR</sequence>
<accession>A0ABY5NI69</accession>
<reference evidence="2" key="1">
    <citation type="submission" date="2022-01" db="EMBL/GenBank/DDBJ databases">
        <title>Microbacterium eymi and Microbacterium rhizovicinus sp. nov., isolated from the rhizospheric soil of Elymus tsukushiensis, a plant native to the Dokdo Islands, Republic of Korea.</title>
        <authorList>
            <person name="Hwang Y.J."/>
        </authorList>
    </citation>
    <scope>NUCLEOTIDE SEQUENCE</scope>
    <source>
        <strain evidence="2">KUDC0405</strain>
    </source>
</reference>
<organism evidence="2 3">
    <name type="scientific">Microbacterium elymi</name>
    <dbReference type="NCBI Taxonomy" id="2909587"/>
    <lineage>
        <taxon>Bacteria</taxon>
        <taxon>Bacillati</taxon>
        <taxon>Actinomycetota</taxon>
        <taxon>Actinomycetes</taxon>
        <taxon>Micrococcales</taxon>
        <taxon>Microbacteriaceae</taxon>
        <taxon>Microbacterium</taxon>
    </lineage>
</organism>
<feature type="compositionally biased region" description="Polar residues" evidence="1">
    <location>
        <begin position="32"/>
        <end position="42"/>
    </location>
</feature>
<feature type="region of interest" description="Disordered" evidence="1">
    <location>
        <begin position="1"/>
        <end position="70"/>
    </location>
</feature>
<keyword evidence="3" id="KW-1185">Reference proteome</keyword>
<evidence type="ECO:0000313" key="3">
    <source>
        <dbReference type="Proteomes" id="UP001054811"/>
    </source>
</evidence>
<dbReference type="Proteomes" id="UP001054811">
    <property type="component" value="Chromosome"/>
</dbReference>
<evidence type="ECO:0000256" key="1">
    <source>
        <dbReference type="SAM" id="MobiDB-lite"/>
    </source>
</evidence>
<name>A0ABY5NI69_9MICO</name>
<protein>
    <submittedName>
        <fullName evidence="2">Uncharacterized protein</fullName>
    </submittedName>
</protein>